<evidence type="ECO:0000256" key="3">
    <source>
        <dbReference type="ARBA" id="ARBA00022692"/>
    </source>
</evidence>
<keyword evidence="9" id="KW-1185">Reference proteome</keyword>
<evidence type="ECO:0000313" key="8">
    <source>
        <dbReference type="EMBL" id="MED1201507.1"/>
    </source>
</evidence>
<dbReference type="Gene3D" id="3.30.70.100">
    <property type="match status" value="1"/>
</dbReference>
<feature type="transmembrane region" description="Helical" evidence="6">
    <location>
        <begin position="156"/>
        <end position="176"/>
    </location>
</feature>
<dbReference type="InterPro" id="IPR023408">
    <property type="entry name" value="MscS_beta-dom_sf"/>
</dbReference>
<dbReference type="Pfam" id="PF00924">
    <property type="entry name" value="MS_channel_2nd"/>
    <property type="match status" value="1"/>
</dbReference>
<dbReference type="InterPro" id="IPR052702">
    <property type="entry name" value="MscS-like_channel"/>
</dbReference>
<keyword evidence="4 6" id="KW-1133">Transmembrane helix</keyword>
<evidence type="ECO:0000256" key="5">
    <source>
        <dbReference type="ARBA" id="ARBA00023136"/>
    </source>
</evidence>
<dbReference type="RefSeq" id="WP_066266643.1">
    <property type="nucleotide sequence ID" value="NZ_JARMAB010000001.1"/>
</dbReference>
<dbReference type="SUPFAM" id="SSF82861">
    <property type="entry name" value="Mechanosensitive channel protein MscS (YggB), transmembrane region"/>
    <property type="match status" value="1"/>
</dbReference>
<dbReference type="InterPro" id="IPR010920">
    <property type="entry name" value="LSM_dom_sf"/>
</dbReference>
<name>A0ABU6MA03_9BACI</name>
<keyword evidence="5 6" id="KW-0472">Membrane</keyword>
<proteinExistence type="inferred from homology"/>
<dbReference type="PANTHER" id="PTHR30347">
    <property type="entry name" value="POTASSIUM CHANNEL RELATED"/>
    <property type="match status" value="1"/>
</dbReference>
<keyword evidence="3 6" id="KW-0812">Transmembrane</keyword>
<evidence type="ECO:0000259" key="7">
    <source>
        <dbReference type="Pfam" id="PF00924"/>
    </source>
</evidence>
<comment type="caution">
    <text evidence="8">The sequence shown here is derived from an EMBL/GenBank/DDBJ whole genome shotgun (WGS) entry which is preliminary data.</text>
</comment>
<gene>
    <name evidence="8" type="ORF">P4T90_00210</name>
</gene>
<feature type="transmembrane region" description="Helical" evidence="6">
    <location>
        <begin position="52"/>
        <end position="73"/>
    </location>
</feature>
<sequence>MNENLYNIVIHSMLFKFIAYSLLIILLGLSFKGTALYASAKNSALNERFTPVFLSSVNWLMYYSIILLFLFIFSKKKWLFYPLYSQGGVKVTLFLVIIAIMLVSLASRLVKLLTRYILTPVYKHYDVDKGLGFTFNQVIYYVVMLLAVWISFKSVGIDLTALGTVFSVLGIGIGFGMRNIAGNFVSGIIMLFERPVEVGEVIQIDDTVGKVEKIRLRSTLVRSAKEGALIVPNQYFIEQVIKNRTGAEVTAQVMISVEYGADTKEVELLLYKAVKKVKDEQAGILKALDTSIRLINIRGSAIDFLIELPVMNLDVKDEIESRLRHSIVKLFMEKQIRLATYVASQPMVKE</sequence>
<reference evidence="8 9" key="1">
    <citation type="submission" date="2023-03" db="EMBL/GenBank/DDBJ databases">
        <title>Bacillus Genome Sequencing.</title>
        <authorList>
            <person name="Dunlap C."/>
        </authorList>
    </citation>
    <scope>NUCLEOTIDE SEQUENCE [LARGE SCALE GENOMIC DNA]</scope>
    <source>
        <strain evidence="8 9">B-23453</strain>
    </source>
</reference>
<evidence type="ECO:0000256" key="2">
    <source>
        <dbReference type="ARBA" id="ARBA00008017"/>
    </source>
</evidence>
<dbReference type="PANTHER" id="PTHR30347:SF1">
    <property type="entry name" value="MECHANOSENSITIVE CHANNEL MSCK"/>
    <property type="match status" value="1"/>
</dbReference>
<feature type="transmembrane region" description="Helical" evidence="6">
    <location>
        <begin position="131"/>
        <end position="150"/>
    </location>
</feature>
<dbReference type="SUPFAM" id="SSF50182">
    <property type="entry name" value="Sm-like ribonucleoproteins"/>
    <property type="match status" value="1"/>
</dbReference>
<dbReference type="InterPro" id="IPR011014">
    <property type="entry name" value="MscS_channel_TM-2"/>
</dbReference>
<dbReference type="Proteomes" id="UP001341444">
    <property type="component" value="Unassembled WGS sequence"/>
</dbReference>
<dbReference type="Gene3D" id="1.10.287.1260">
    <property type="match status" value="1"/>
</dbReference>
<feature type="transmembrane region" description="Helical" evidence="6">
    <location>
        <begin position="6"/>
        <end position="31"/>
    </location>
</feature>
<comment type="subcellular location">
    <subcellularLocation>
        <location evidence="1">Membrane</location>
        <topology evidence="1">Multi-pass membrane protein</topology>
    </subcellularLocation>
</comment>
<dbReference type="Gene3D" id="2.30.30.60">
    <property type="match status" value="1"/>
</dbReference>
<dbReference type="EMBL" id="JARMAB010000001">
    <property type="protein sequence ID" value="MED1201507.1"/>
    <property type="molecule type" value="Genomic_DNA"/>
</dbReference>
<feature type="transmembrane region" description="Helical" evidence="6">
    <location>
        <begin position="93"/>
        <end position="110"/>
    </location>
</feature>
<accession>A0ABU6MA03</accession>
<evidence type="ECO:0000256" key="6">
    <source>
        <dbReference type="SAM" id="Phobius"/>
    </source>
</evidence>
<organism evidence="8 9">
    <name type="scientific">Heyndrickxia acidicola</name>
    <dbReference type="NCBI Taxonomy" id="209389"/>
    <lineage>
        <taxon>Bacteria</taxon>
        <taxon>Bacillati</taxon>
        <taxon>Bacillota</taxon>
        <taxon>Bacilli</taxon>
        <taxon>Bacillales</taxon>
        <taxon>Bacillaceae</taxon>
        <taxon>Heyndrickxia</taxon>
    </lineage>
</organism>
<comment type="similarity">
    <text evidence="2">Belongs to the MscS (TC 1.A.23) family.</text>
</comment>
<protein>
    <submittedName>
        <fullName evidence="8">Mechanosensitive ion channel</fullName>
    </submittedName>
</protein>
<evidence type="ECO:0000256" key="4">
    <source>
        <dbReference type="ARBA" id="ARBA00022989"/>
    </source>
</evidence>
<dbReference type="InterPro" id="IPR006685">
    <property type="entry name" value="MscS_channel_2nd"/>
</dbReference>
<feature type="domain" description="Mechanosensitive ion channel MscS" evidence="7">
    <location>
        <begin position="179"/>
        <end position="245"/>
    </location>
</feature>
<evidence type="ECO:0000313" key="9">
    <source>
        <dbReference type="Proteomes" id="UP001341444"/>
    </source>
</evidence>
<evidence type="ECO:0000256" key="1">
    <source>
        <dbReference type="ARBA" id="ARBA00004141"/>
    </source>
</evidence>